<dbReference type="InterPro" id="IPR027417">
    <property type="entry name" value="P-loop_NTPase"/>
</dbReference>
<dbReference type="AlphaFoldDB" id="A0A7U3ZMM1"/>
<dbReference type="EMBL" id="CP002859">
    <property type="protein sequence ID" value="AEI50016.1"/>
    <property type="molecule type" value="Genomic_DNA"/>
</dbReference>
<dbReference type="GO" id="GO:0006302">
    <property type="term" value="P:double-strand break repair"/>
    <property type="evidence" value="ECO:0007669"/>
    <property type="project" value="TreeGrafter"/>
</dbReference>
<name>A0A7U3ZMM1_RUNSL</name>
<dbReference type="Gene3D" id="3.40.50.300">
    <property type="entry name" value="P-loop containing nucleotide triphosphate hydrolases"/>
    <property type="match status" value="1"/>
</dbReference>
<evidence type="ECO:0000259" key="1">
    <source>
        <dbReference type="Pfam" id="PF13175"/>
    </source>
</evidence>
<dbReference type="GO" id="GO:0005524">
    <property type="term" value="F:ATP binding"/>
    <property type="evidence" value="ECO:0007669"/>
    <property type="project" value="InterPro"/>
</dbReference>
<sequence length="330" mass="37336">MKLQKLHIKNFKSIVDLEIVEPNPFTVFVGPNGSGKSNIFEALEFWNLGHRFSDSESIVSMFGGTNSIVHYNYPLTDSKIIVNVGRYKITAYSNATLMRKYDFGYAADERINWEDWVGKSEEYKLFIENFSRIFVAHEEIEKLRLGGNSKLSLSASNLEGVLKRVLANTKKREEILGWLELFIPGFTNVEIVSSELSSIDTLVMYDKSFTKPFTKDLLSDGTFNTLALLTAVYQADKPQFLCLEEPENGLHPQVIRELVSFFREACQNGHYIWLNTHSQTLVDCLTTDEIILVDKIKGETQVKQLKGRSLSNIPASELWLSGALGGGVTW</sequence>
<dbReference type="InterPro" id="IPR014555">
    <property type="entry name" value="RecF-like"/>
</dbReference>
<dbReference type="Pfam" id="PF13175">
    <property type="entry name" value="AAA_15"/>
    <property type="match status" value="1"/>
</dbReference>
<gene>
    <name evidence="3" type="ordered locus">Runsl_3658</name>
</gene>
<dbReference type="Proteomes" id="UP000000493">
    <property type="component" value="Chromosome"/>
</dbReference>
<feature type="domain" description="Endonuclease GajA/Old nuclease/RecF-like AAA" evidence="1">
    <location>
        <begin position="1"/>
        <end position="45"/>
    </location>
</feature>
<protein>
    <submittedName>
        <fullName evidence="3">SMC domain protein</fullName>
    </submittedName>
</protein>
<dbReference type="InterPro" id="IPR003959">
    <property type="entry name" value="ATPase_AAA_core"/>
</dbReference>
<evidence type="ECO:0000259" key="2">
    <source>
        <dbReference type="Pfam" id="PF13304"/>
    </source>
</evidence>
<dbReference type="RefSeq" id="WP_013929319.1">
    <property type="nucleotide sequence ID" value="NC_015703.1"/>
</dbReference>
<evidence type="ECO:0000313" key="4">
    <source>
        <dbReference type="Proteomes" id="UP000000493"/>
    </source>
</evidence>
<organism evidence="3 4">
    <name type="scientific">Runella slithyformis (strain ATCC 29530 / DSM 19594 / LMG 11500 / NCIMB 11436 / LSU 4)</name>
    <dbReference type="NCBI Taxonomy" id="761193"/>
    <lineage>
        <taxon>Bacteria</taxon>
        <taxon>Pseudomonadati</taxon>
        <taxon>Bacteroidota</taxon>
        <taxon>Cytophagia</taxon>
        <taxon>Cytophagales</taxon>
        <taxon>Spirosomataceae</taxon>
        <taxon>Runella</taxon>
    </lineage>
</organism>
<dbReference type="GO" id="GO:0000731">
    <property type="term" value="P:DNA synthesis involved in DNA repair"/>
    <property type="evidence" value="ECO:0007669"/>
    <property type="project" value="TreeGrafter"/>
</dbReference>
<reference evidence="3 4" key="2">
    <citation type="journal article" date="2012" name="Stand. Genomic Sci.">
        <title>Complete genome sequence of the aquatic bacterium Runella slithyformis type strain (LSU 4(T)).</title>
        <authorList>
            <person name="Copeland A."/>
            <person name="Zhang X."/>
            <person name="Misra M."/>
            <person name="Lapidus A."/>
            <person name="Nolan M."/>
            <person name="Lucas S."/>
            <person name="Deshpande S."/>
            <person name="Cheng J.F."/>
            <person name="Tapia R."/>
            <person name="Goodwin L.A."/>
            <person name="Pitluck S."/>
            <person name="Liolios K."/>
            <person name="Pagani I."/>
            <person name="Ivanova N."/>
            <person name="Mikhailova N."/>
            <person name="Pati A."/>
            <person name="Chen A."/>
            <person name="Palaniappan K."/>
            <person name="Land M."/>
            <person name="Hauser L."/>
            <person name="Pan C."/>
            <person name="Jeffries C.D."/>
            <person name="Detter J.C."/>
            <person name="Brambilla E.M."/>
            <person name="Rohde M."/>
            <person name="Djao O.D."/>
            <person name="Goker M."/>
            <person name="Sikorski J."/>
            <person name="Tindall B.J."/>
            <person name="Woyke T."/>
            <person name="Bristow J."/>
            <person name="Eisen J.A."/>
            <person name="Markowitz V."/>
            <person name="Hugenholtz P."/>
            <person name="Kyrpides N.C."/>
            <person name="Klenk H.P."/>
            <person name="Mavromatis K."/>
        </authorList>
    </citation>
    <scope>NUCLEOTIDE SEQUENCE [LARGE SCALE GENOMIC DNA]</scope>
    <source>
        <strain evidence="4">ATCC 29530 / DSM 19594 / LMG 11500 / NCIMB 11436 / LSU 4</strain>
    </source>
</reference>
<dbReference type="PANTHER" id="PTHR32182">
    <property type="entry name" value="DNA REPLICATION AND REPAIR PROTEIN RECF"/>
    <property type="match status" value="1"/>
</dbReference>
<dbReference type="GO" id="GO:0016887">
    <property type="term" value="F:ATP hydrolysis activity"/>
    <property type="evidence" value="ECO:0007669"/>
    <property type="project" value="InterPro"/>
</dbReference>
<proteinExistence type="predicted"/>
<dbReference type="PIRSF" id="PIRSF029347">
    <property type="entry name" value="RecF"/>
    <property type="match status" value="1"/>
</dbReference>
<accession>A0A7U3ZMM1</accession>
<dbReference type="PANTHER" id="PTHR32182:SF22">
    <property type="entry name" value="ATP-DEPENDENT ENDONUCLEASE, OLD FAMILY-RELATED"/>
    <property type="match status" value="1"/>
</dbReference>
<dbReference type="InterPro" id="IPR041685">
    <property type="entry name" value="AAA_GajA/Old/RecF-like"/>
</dbReference>
<feature type="domain" description="ATPase AAA-type core" evidence="2">
    <location>
        <begin position="186"/>
        <end position="283"/>
    </location>
</feature>
<evidence type="ECO:0000313" key="3">
    <source>
        <dbReference type="EMBL" id="AEI50016.1"/>
    </source>
</evidence>
<dbReference type="Pfam" id="PF13304">
    <property type="entry name" value="AAA_21"/>
    <property type="match status" value="1"/>
</dbReference>
<reference evidence="4" key="1">
    <citation type="submission" date="2011-06" db="EMBL/GenBank/DDBJ databases">
        <title>The complete genome of chromosome of Runella slithyformis DSM 19594.</title>
        <authorList>
            <consortium name="US DOE Joint Genome Institute (JGI-PGF)"/>
            <person name="Lucas S."/>
            <person name="Han J."/>
            <person name="Lapidus A."/>
            <person name="Bruce D."/>
            <person name="Goodwin L."/>
            <person name="Pitluck S."/>
            <person name="Peters L."/>
            <person name="Kyrpides N."/>
            <person name="Mavromatis K."/>
            <person name="Ivanova N."/>
            <person name="Ovchinnikova G."/>
            <person name="Zhang X."/>
            <person name="Misra M."/>
            <person name="Detter J.C."/>
            <person name="Tapia R."/>
            <person name="Han C."/>
            <person name="Land M."/>
            <person name="Hauser L."/>
            <person name="Markowitz V."/>
            <person name="Cheng J.-F."/>
            <person name="Hugenholtz P."/>
            <person name="Woyke T."/>
            <person name="Wu D."/>
            <person name="Tindall B."/>
            <person name="Faehrich R."/>
            <person name="Brambilla E."/>
            <person name="Klenk H.-P."/>
            <person name="Eisen J.A."/>
        </authorList>
    </citation>
    <scope>NUCLEOTIDE SEQUENCE [LARGE SCALE GENOMIC DNA]</scope>
    <source>
        <strain evidence="4">ATCC 29530 / DSM 19594 / LMG 11500 / NCIMB 11436 / LSU 4</strain>
    </source>
</reference>
<keyword evidence="4" id="KW-1185">Reference proteome</keyword>
<dbReference type="SUPFAM" id="SSF52540">
    <property type="entry name" value="P-loop containing nucleoside triphosphate hydrolases"/>
    <property type="match status" value="1"/>
</dbReference>
<dbReference type="KEGG" id="rsi:Runsl_3658"/>